<feature type="transmembrane region" description="Helical" evidence="1">
    <location>
        <begin position="6"/>
        <end position="27"/>
    </location>
</feature>
<name>A0A495J149_9SPHI</name>
<keyword evidence="1" id="KW-1133">Transmembrane helix</keyword>
<reference evidence="2 3" key="1">
    <citation type="submission" date="2018-10" db="EMBL/GenBank/DDBJ databases">
        <title>Genomic Encyclopedia of Archaeal and Bacterial Type Strains, Phase II (KMG-II): from individual species to whole genera.</title>
        <authorList>
            <person name="Goeker M."/>
        </authorList>
    </citation>
    <scope>NUCLEOTIDE SEQUENCE [LARGE SCALE GENOMIC DNA]</scope>
    <source>
        <strain evidence="2 3">DSM 18602</strain>
    </source>
</reference>
<organism evidence="2 3">
    <name type="scientific">Mucilaginibacter gracilis</name>
    <dbReference type="NCBI Taxonomy" id="423350"/>
    <lineage>
        <taxon>Bacteria</taxon>
        <taxon>Pseudomonadati</taxon>
        <taxon>Bacteroidota</taxon>
        <taxon>Sphingobacteriia</taxon>
        <taxon>Sphingobacteriales</taxon>
        <taxon>Sphingobacteriaceae</taxon>
        <taxon>Mucilaginibacter</taxon>
    </lineage>
</organism>
<evidence type="ECO:0000313" key="2">
    <source>
        <dbReference type="EMBL" id="RKR82667.1"/>
    </source>
</evidence>
<accession>A0A495J149</accession>
<evidence type="ECO:0000313" key="3">
    <source>
        <dbReference type="Proteomes" id="UP000268007"/>
    </source>
</evidence>
<dbReference type="EMBL" id="RBKU01000001">
    <property type="protein sequence ID" value="RKR82667.1"/>
    <property type="molecule type" value="Genomic_DNA"/>
</dbReference>
<sequence>MLNYKRNFYFLLVIAFFAAITLGYYAYHQHQVIALKANQIKALQDTCVLYRTKNGASGASKLLFTGTKDDVLAVLKEKDAVAYQTVKATDGIHSYKSFSTLTKIDTIVKADTVYIVKDTTGKLTYRLSKDINVPGLYDAKISVVNDSVSLGLKVYDKYVIVAKERSNGLFKSNSIVVSVENQNKYVTVSNLQSYEIQEKKKNLGLKIGGLVTIGGLIYFLVR</sequence>
<keyword evidence="3" id="KW-1185">Reference proteome</keyword>
<dbReference type="Proteomes" id="UP000268007">
    <property type="component" value="Unassembled WGS sequence"/>
</dbReference>
<dbReference type="OrthoDB" id="9830879at2"/>
<protein>
    <submittedName>
        <fullName evidence="2">Uncharacterized protein</fullName>
    </submittedName>
</protein>
<gene>
    <name evidence="2" type="ORF">BDD43_2852</name>
</gene>
<dbReference type="RefSeq" id="WP_121198251.1">
    <property type="nucleotide sequence ID" value="NZ_RBKU01000001.1"/>
</dbReference>
<keyword evidence="1" id="KW-0472">Membrane</keyword>
<keyword evidence="1" id="KW-0812">Transmembrane</keyword>
<comment type="caution">
    <text evidence="2">The sequence shown here is derived from an EMBL/GenBank/DDBJ whole genome shotgun (WGS) entry which is preliminary data.</text>
</comment>
<evidence type="ECO:0000256" key="1">
    <source>
        <dbReference type="SAM" id="Phobius"/>
    </source>
</evidence>
<dbReference type="AlphaFoldDB" id="A0A495J149"/>
<proteinExistence type="predicted"/>